<dbReference type="AlphaFoldDB" id="A0AAD8MPZ6"/>
<accession>A0AAD8MPZ6</accession>
<proteinExistence type="predicted"/>
<name>A0AAD8MPZ6_9APIA</name>
<comment type="caution">
    <text evidence="1">The sequence shown here is derived from an EMBL/GenBank/DDBJ whole genome shotgun (WGS) entry which is preliminary data.</text>
</comment>
<dbReference type="Proteomes" id="UP001237642">
    <property type="component" value="Unassembled WGS sequence"/>
</dbReference>
<sequence>MANDLNSFKSFQFLPCVSQCNLMSFLVDTTNYKLQEIVCDIVLGMSSSSWFSWILANIDNAMELHGCLEGFRMNMTRSDDVFVGNEVVVMFPHMHCNDLLVVHGINPFLLLHKNSDEDGIEPSNLTFIRIL</sequence>
<organism evidence="1 2">
    <name type="scientific">Heracleum sosnowskyi</name>
    <dbReference type="NCBI Taxonomy" id="360622"/>
    <lineage>
        <taxon>Eukaryota</taxon>
        <taxon>Viridiplantae</taxon>
        <taxon>Streptophyta</taxon>
        <taxon>Embryophyta</taxon>
        <taxon>Tracheophyta</taxon>
        <taxon>Spermatophyta</taxon>
        <taxon>Magnoliopsida</taxon>
        <taxon>eudicotyledons</taxon>
        <taxon>Gunneridae</taxon>
        <taxon>Pentapetalae</taxon>
        <taxon>asterids</taxon>
        <taxon>campanulids</taxon>
        <taxon>Apiales</taxon>
        <taxon>Apiaceae</taxon>
        <taxon>Apioideae</taxon>
        <taxon>apioid superclade</taxon>
        <taxon>Tordylieae</taxon>
        <taxon>Tordyliinae</taxon>
        <taxon>Heracleum</taxon>
    </lineage>
</organism>
<reference evidence="1" key="2">
    <citation type="submission" date="2023-05" db="EMBL/GenBank/DDBJ databases">
        <authorList>
            <person name="Schelkunov M.I."/>
        </authorList>
    </citation>
    <scope>NUCLEOTIDE SEQUENCE</scope>
    <source>
        <strain evidence="1">Hsosn_3</strain>
        <tissue evidence="1">Leaf</tissue>
    </source>
</reference>
<keyword evidence="2" id="KW-1185">Reference proteome</keyword>
<evidence type="ECO:0000313" key="1">
    <source>
        <dbReference type="EMBL" id="KAK1380732.1"/>
    </source>
</evidence>
<dbReference type="EMBL" id="JAUIZM010000006">
    <property type="protein sequence ID" value="KAK1380732.1"/>
    <property type="molecule type" value="Genomic_DNA"/>
</dbReference>
<gene>
    <name evidence="1" type="ORF">POM88_027476</name>
</gene>
<reference evidence="1" key="1">
    <citation type="submission" date="2023-02" db="EMBL/GenBank/DDBJ databases">
        <title>Genome of toxic invasive species Heracleum sosnowskyi carries increased number of genes despite the absence of recent whole-genome duplications.</title>
        <authorList>
            <person name="Schelkunov M."/>
            <person name="Shtratnikova V."/>
            <person name="Makarenko M."/>
            <person name="Klepikova A."/>
            <person name="Omelchenko D."/>
            <person name="Novikova G."/>
            <person name="Obukhova E."/>
            <person name="Bogdanov V."/>
            <person name="Penin A."/>
            <person name="Logacheva M."/>
        </authorList>
    </citation>
    <scope>NUCLEOTIDE SEQUENCE</scope>
    <source>
        <strain evidence="1">Hsosn_3</strain>
        <tissue evidence="1">Leaf</tissue>
    </source>
</reference>
<evidence type="ECO:0000313" key="2">
    <source>
        <dbReference type="Proteomes" id="UP001237642"/>
    </source>
</evidence>
<protein>
    <submittedName>
        <fullName evidence="1">Uncharacterized protein</fullName>
    </submittedName>
</protein>